<proteinExistence type="predicted"/>
<comment type="caution">
    <text evidence="1">The sequence shown here is derived from an EMBL/GenBank/DDBJ whole genome shotgun (WGS) entry which is preliminary data.</text>
</comment>
<evidence type="ECO:0000313" key="1">
    <source>
        <dbReference type="EMBL" id="KAJ2792298.1"/>
    </source>
</evidence>
<organism evidence="1 2">
    <name type="scientific">Coemansia linderi</name>
    <dbReference type="NCBI Taxonomy" id="2663919"/>
    <lineage>
        <taxon>Eukaryota</taxon>
        <taxon>Fungi</taxon>
        <taxon>Fungi incertae sedis</taxon>
        <taxon>Zoopagomycota</taxon>
        <taxon>Kickxellomycotina</taxon>
        <taxon>Kickxellomycetes</taxon>
        <taxon>Kickxellales</taxon>
        <taxon>Kickxellaceae</taxon>
        <taxon>Coemansia</taxon>
    </lineage>
</organism>
<name>A0ACC1KP08_9FUNG</name>
<dbReference type="Proteomes" id="UP001140066">
    <property type="component" value="Unassembled WGS sequence"/>
</dbReference>
<accession>A0ACC1KP08</accession>
<reference evidence="1" key="1">
    <citation type="submission" date="2022-07" db="EMBL/GenBank/DDBJ databases">
        <title>Phylogenomic reconstructions and comparative analyses of Kickxellomycotina fungi.</title>
        <authorList>
            <person name="Reynolds N.K."/>
            <person name="Stajich J.E."/>
            <person name="Barry K."/>
            <person name="Grigoriev I.V."/>
            <person name="Crous P."/>
            <person name="Smith M.E."/>
        </authorList>
    </citation>
    <scope>NUCLEOTIDE SEQUENCE</scope>
    <source>
        <strain evidence="1">BCRC 34191</strain>
    </source>
</reference>
<sequence>MDESKQLVTRSRHALACLPHNGSTNGFGQQGTDNARAAGTLASRYSHIVIKEPSTAEPKRAKRKRITAEQLKELTAVFENTDTPTHDIREALSKSLGMTNREVQVWFQNRRAKYNRQRLEQQRQLRTNAAIMFTAGMVPLHNPLPLQIAPYAHLPPQSPYPPLALTRPPTSSIDNTEGRTGDGHLRKCHAAVSAHEPYAQGCRPGPTQPYLAVQALHSGSLGLTGRSSVDVAQDAIAGTTLLQLSEARPMSATSPVTQATLDLARPPLGDPHRSGSYLGTHHMQTPALTSASAVAHCTYSASPSASPHRPSAYAASFRAANDEHMPQPHQHWPQPMQHLSSGALLPARRNTFSAYHSISHPELSAPPDNPGPQPLVYPASPPIMASESVCMVTRDRYRPGLPSRRYHRPCRYSTSKSPSPFQGPHHQVISVDPSAYELPAAAAVRGVKLPSIQAILANVGHAISGDSKTAPAFSLPLSRSRAYTSPPLSTANQGESQLRAGREDAPDQAWATGHRHVSPPTQVADNSFPPGTLANEPDGQHDIRPTSGARSHSPCANYYHESPVDEAKLAIDLLATAAVSVSSARSSCSLPHLTPLSEFSVRAGSQQQSSPTHTPFLPSQEAQVEETKDRPSRSWRPW</sequence>
<evidence type="ECO:0000313" key="2">
    <source>
        <dbReference type="Proteomes" id="UP001140066"/>
    </source>
</evidence>
<dbReference type="EMBL" id="JANBUK010000038">
    <property type="protein sequence ID" value="KAJ2792298.1"/>
    <property type="molecule type" value="Genomic_DNA"/>
</dbReference>
<keyword evidence="2" id="KW-1185">Reference proteome</keyword>
<gene>
    <name evidence="1" type="ORF">GGI18_000514</name>
</gene>
<protein>
    <submittedName>
        <fullName evidence="1">Uncharacterized protein</fullName>
    </submittedName>
</protein>